<feature type="compositionally biased region" description="Basic and acidic residues" evidence="1">
    <location>
        <begin position="1"/>
        <end position="13"/>
    </location>
</feature>
<reference evidence="2 4" key="1">
    <citation type="journal article" date="2020" name="Stud. Mycol.">
        <title>101 Dothideomycetes genomes: a test case for predicting lifestyles and emergence of pathogens.</title>
        <authorList>
            <person name="Haridas S."/>
            <person name="Albert R."/>
            <person name="Binder M."/>
            <person name="Bloem J."/>
            <person name="Labutti K."/>
            <person name="Salamov A."/>
            <person name="Andreopoulos B."/>
            <person name="Baker S."/>
            <person name="Barry K."/>
            <person name="Bills G."/>
            <person name="Bluhm B."/>
            <person name="Cannon C."/>
            <person name="Castanera R."/>
            <person name="Culley D."/>
            <person name="Daum C."/>
            <person name="Ezra D."/>
            <person name="Gonzalez J."/>
            <person name="Henrissat B."/>
            <person name="Kuo A."/>
            <person name="Liang C."/>
            <person name="Lipzen A."/>
            <person name="Lutzoni F."/>
            <person name="Magnuson J."/>
            <person name="Mondo S."/>
            <person name="Nolan M."/>
            <person name="Ohm R."/>
            <person name="Pangilinan J."/>
            <person name="Park H.-J."/>
            <person name="Ramirez L."/>
            <person name="Alfaro M."/>
            <person name="Sun H."/>
            <person name="Tritt A."/>
            <person name="Yoshinaga Y."/>
            <person name="Zwiers L.-H."/>
            <person name="Turgeon B."/>
            <person name="Goodwin S."/>
            <person name="Spatafora J."/>
            <person name="Crous P."/>
            <person name="Grigoriev I."/>
        </authorList>
    </citation>
    <scope>NUCLEOTIDE SEQUENCE</scope>
    <source>
        <strain evidence="2 4">CBS 304.34</strain>
    </source>
</reference>
<evidence type="ECO:0000313" key="2">
    <source>
        <dbReference type="EMBL" id="KAF2817860.1"/>
    </source>
</evidence>
<evidence type="ECO:0000256" key="1">
    <source>
        <dbReference type="SAM" id="MobiDB-lite"/>
    </source>
</evidence>
<evidence type="ECO:0000313" key="4">
    <source>
        <dbReference type="RefSeq" id="XP_033584824.1"/>
    </source>
</evidence>
<organism evidence="2">
    <name type="scientific">Mytilinidion resinicola</name>
    <dbReference type="NCBI Taxonomy" id="574789"/>
    <lineage>
        <taxon>Eukaryota</taxon>
        <taxon>Fungi</taxon>
        <taxon>Dikarya</taxon>
        <taxon>Ascomycota</taxon>
        <taxon>Pezizomycotina</taxon>
        <taxon>Dothideomycetes</taxon>
        <taxon>Pleosporomycetidae</taxon>
        <taxon>Mytilinidiales</taxon>
        <taxon>Mytilinidiaceae</taxon>
        <taxon>Mytilinidion</taxon>
    </lineage>
</organism>
<feature type="region of interest" description="Disordered" evidence="1">
    <location>
        <begin position="1"/>
        <end position="125"/>
    </location>
</feature>
<accession>A0A6A6ZA00</accession>
<dbReference type="Proteomes" id="UP000504636">
    <property type="component" value="Unplaced"/>
</dbReference>
<dbReference type="GeneID" id="54462551"/>
<protein>
    <submittedName>
        <fullName evidence="2 4">Uncharacterized protein</fullName>
    </submittedName>
</protein>
<dbReference type="EMBL" id="MU003692">
    <property type="protein sequence ID" value="KAF2817860.1"/>
    <property type="molecule type" value="Genomic_DNA"/>
</dbReference>
<reference evidence="4" key="2">
    <citation type="submission" date="2020-04" db="EMBL/GenBank/DDBJ databases">
        <authorList>
            <consortium name="NCBI Genome Project"/>
        </authorList>
    </citation>
    <scope>NUCLEOTIDE SEQUENCE</scope>
    <source>
        <strain evidence="4">CBS 304.34</strain>
    </source>
</reference>
<reference evidence="4" key="3">
    <citation type="submission" date="2025-04" db="UniProtKB">
        <authorList>
            <consortium name="RefSeq"/>
        </authorList>
    </citation>
    <scope>IDENTIFICATION</scope>
    <source>
        <strain evidence="4">CBS 304.34</strain>
    </source>
</reference>
<dbReference type="RefSeq" id="XP_033584824.1">
    <property type="nucleotide sequence ID" value="XM_033721658.1"/>
</dbReference>
<dbReference type="AlphaFoldDB" id="A0A6A6ZA00"/>
<feature type="compositionally biased region" description="Low complexity" evidence="1">
    <location>
        <begin position="100"/>
        <end position="114"/>
    </location>
</feature>
<proteinExistence type="predicted"/>
<keyword evidence="3" id="KW-1185">Reference proteome</keyword>
<evidence type="ECO:0000313" key="3">
    <source>
        <dbReference type="Proteomes" id="UP000504636"/>
    </source>
</evidence>
<sequence length="422" mass="46822">MAGKEHEASEAKRAPILNAMRTRRPLQDISERFGIPPTTVRTTASTRTRRENRMARRAVQIYEDSPTRGREPTQPEGLSTAPTPPPLLAATSNDGPAMTSSHSDAASAESSSSATQLTGLTRRLRWHPLTTPMTPKFMQGPPLKESLRCGNARGYGGEIVVRKDCGNTEDTEKPRVIRVTSFDESLCALRTQEAQEQTLHLLAARQAQPADTDDIQRFLGNMLASSEHFSNDGENFYGDHLQNAEGGYQPSDYLRDFDWTVPTSNERMFSVEAMDIHERMLLQRFKQHPTTVGGYTDLILRRTRFDDVKSVTLTTSSEPEPTAAQRMNNETVSQQTVSLGEPFSNALKETCSLQRVVENALTTTKIAYTGGIVGPSDRRLMDCLAVLIALAPDFRVHRVPLPLAAKQTPPLRVTSPHLQARR</sequence>
<name>A0A6A6ZA00_9PEZI</name>
<gene>
    <name evidence="2 4" type="ORF">BDZ99DRAFT_470804</name>
</gene>